<gene>
    <name evidence="3" type="primary">Necator_chrX.g25545</name>
    <name evidence="3" type="ORF">RB195_025379</name>
</gene>
<dbReference type="PANTHER" id="PTHR47237">
    <property type="entry name" value="SLL0310 PROTEIN"/>
    <property type="match status" value="1"/>
</dbReference>
<evidence type="ECO:0000313" key="3">
    <source>
        <dbReference type="EMBL" id="KAK6765434.1"/>
    </source>
</evidence>
<keyword evidence="1" id="KW-0472">Membrane</keyword>
<feature type="domain" description="N-acetyltransferase" evidence="2">
    <location>
        <begin position="10"/>
        <end position="148"/>
    </location>
</feature>
<dbReference type="PROSITE" id="PS51186">
    <property type="entry name" value="GNAT"/>
    <property type="match status" value="1"/>
</dbReference>
<dbReference type="EMBL" id="JAVFWL010000006">
    <property type="protein sequence ID" value="KAK6765434.1"/>
    <property type="molecule type" value="Genomic_DNA"/>
</dbReference>
<sequence>MQRVAEEDIHIVRDVTSEMWDQMRELMRTVPWTTQDEAVWQLLPEMKNILPVFAIRKSDTYVLGGLAMVVTDILYGAFYVMRSNFRGQGIGMKLTYELTELVRGFAEMKPVLGRGGIALFDANGNMQGLTGAVPTLNSHHIIKIGPMFAASRENACYLLKCITDMIQTPSATFVIYISTNSAGDWMLKKCRDAKIPLTFVGTAANSTCGKRIIYKDPCATELMFAPMNCPLYFDR</sequence>
<dbReference type="InterPro" id="IPR052729">
    <property type="entry name" value="Acyl/Acetyltrans_Enzymes"/>
</dbReference>
<name>A0ABR1ES16_NECAM</name>
<dbReference type="InterPro" id="IPR000182">
    <property type="entry name" value="GNAT_dom"/>
</dbReference>
<comment type="caution">
    <text evidence="3">The sequence shown here is derived from an EMBL/GenBank/DDBJ whole genome shotgun (WGS) entry which is preliminary data.</text>
</comment>
<evidence type="ECO:0000313" key="4">
    <source>
        <dbReference type="Proteomes" id="UP001303046"/>
    </source>
</evidence>
<dbReference type="Proteomes" id="UP001303046">
    <property type="component" value="Unassembled WGS sequence"/>
</dbReference>
<organism evidence="3 4">
    <name type="scientific">Necator americanus</name>
    <name type="common">Human hookworm</name>
    <dbReference type="NCBI Taxonomy" id="51031"/>
    <lineage>
        <taxon>Eukaryota</taxon>
        <taxon>Metazoa</taxon>
        <taxon>Ecdysozoa</taxon>
        <taxon>Nematoda</taxon>
        <taxon>Chromadorea</taxon>
        <taxon>Rhabditida</taxon>
        <taxon>Rhabditina</taxon>
        <taxon>Rhabditomorpha</taxon>
        <taxon>Strongyloidea</taxon>
        <taxon>Ancylostomatidae</taxon>
        <taxon>Bunostominae</taxon>
        <taxon>Necator</taxon>
    </lineage>
</organism>
<keyword evidence="1" id="KW-0812">Transmembrane</keyword>
<evidence type="ECO:0000256" key="1">
    <source>
        <dbReference type="SAM" id="Phobius"/>
    </source>
</evidence>
<keyword evidence="4" id="KW-1185">Reference proteome</keyword>
<dbReference type="SUPFAM" id="SSF55729">
    <property type="entry name" value="Acyl-CoA N-acyltransferases (Nat)"/>
    <property type="match status" value="1"/>
</dbReference>
<proteinExistence type="predicted"/>
<keyword evidence="1" id="KW-1133">Transmembrane helix</keyword>
<dbReference type="PANTHER" id="PTHR47237:SF1">
    <property type="entry name" value="SLL0310 PROTEIN"/>
    <property type="match status" value="1"/>
</dbReference>
<evidence type="ECO:0000259" key="2">
    <source>
        <dbReference type="PROSITE" id="PS51186"/>
    </source>
</evidence>
<reference evidence="3 4" key="1">
    <citation type="submission" date="2023-08" db="EMBL/GenBank/DDBJ databases">
        <title>A Necator americanus chromosomal reference genome.</title>
        <authorList>
            <person name="Ilik V."/>
            <person name="Petrzelkova K.J."/>
            <person name="Pardy F."/>
            <person name="Fuh T."/>
            <person name="Niatou-Singa F.S."/>
            <person name="Gouil Q."/>
            <person name="Baker L."/>
            <person name="Ritchie M.E."/>
            <person name="Jex A.R."/>
            <person name="Gazzola D."/>
            <person name="Li H."/>
            <person name="Toshio Fujiwara R."/>
            <person name="Zhan B."/>
            <person name="Aroian R.V."/>
            <person name="Pafco B."/>
            <person name="Schwarz E.M."/>
        </authorList>
    </citation>
    <scope>NUCLEOTIDE SEQUENCE [LARGE SCALE GENOMIC DNA]</scope>
    <source>
        <strain evidence="3 4">Aroian</strain>
        <tissue evidence="3">Whole animal</tissue>
    </source>
</reference>
<dbReference type="InterPro" id="IPR016181">
    <property type="entry name" value="Acyl_CoA_acyltransferase"/>
</dbReference>
<accession>A0ABR1ES16</accession>
<feature type="transmembrane region" description="Helical" evidence="1">
    <location>
        <begin position="61"/>
        <end position="81"/>
    </location>
</feature>
<protein>
    <recommendedName>
        <fullName evidence="2">N-acetyltransferase domain-containing protein</fullName>
    </recommendedName>
</protein>